<dbReference type="EMBL" id="CAACVG010011084">
    <property type="protein sequence ID" value="VEN57328.1"/>
    <property type="molecule type" value="Genomic_DNA"/>
</dbReference>
<name>A0A653DBE9_CALMS</name>
<organism evidence="1 2">
    <name type="scientific">Callosobruchus maculatus</name>
    <name type="common">Southern cowpea weevil</name>
    <name type="synonym">Pulse bruchid</name>
    <dbReference type="NCBI Taxonomy" id="64391"/>
    <lineage>
        <taxon>Eukaryota</taxon>
        <taxon>Metazoa</taxon>
        <taxon>Ecdysozoa</taxon>
        <taxon>Arthropoda</taxon>
        <taxon>Hexapoda</taxon>
        <taxon>Insecta</taxon>
        <taxon>Pterygota</taxon>
        <taxon>Neoptera</taxon>
        <taxon>Endopterygota</taxon>
        <taxon>Coleoptera</taxon>
        <taxon>Polyphaga</taxon>
        <taxon>Cucujiformia</taxon>
        <taxon>Chrysomeloidea</taxon>
        <taxon>Chrysomelidae</taxon>
        <taxon>Bruchinae</taxon>
        <taxon>Bruchini</taxon>
        <taxon>Callosobruchus</taxon>
    </lineage>
</organism>
<dbReference type="Proteomes" id="UP000410492">
    <property type="component" value="Unassembled WGS sequence"/>
</dbReference>
<gene>
    <name evidence="1" type="ORF">CALMAC_LOCUS15975</name>
</gene>
<sequence length="54" mass="6287">MTTAISDFVDLGYWRKELLCCGVIFRGLNNEVMIDPNFFKPCSNKRIKMENKAE</sequence>
<reference evidence="1 2" key="1">
    <citation type="submission" date="2019-01" db="EMBL/GenBank/DDBJ databases">
        <authorList>
            <person name="Sayadi A."/>
        </authorList>
    </citation>
    <scope>NUCLEOTIDE SEQUENCE [LARGE SCALE GENOMIC DNA]</scope>
</reference>
<keyword evidence="2" id="KW-1185">Reference proteome</keyword>
<dbReference type="Pfam" id="PF15396">
    <property type="entry name" value="FAM60A"/>
    <property type="match status" value="1"/>
</dbReference>
<dbReference type="GO" id="GO:0070822">
    <property type="term" value="C:Sin3-type complex"/>
    <property type="evidence" value="ECO:0007669"/>
    <property type="project" value="TreeGrafter"/>
</dbReference>
<protein>
    <submittedName>
        <fullName evidence="1">Uncharacterized protein</fullName>
    </submittedName>
</protein>
<dbReference type="PANTHER" id="PTHR13422:SF12">
    <property type="entry name" value="SIN3-HDAC COMPLEX-ASSOCIATED FACTOR"/>
    <property type="match status" value="1"/>
</dbReference>
<dbReference type="PANTHER" id="PTHR13422">
    <property type="entry name" value="SIN3-HDAC COMPLEX-ASSOCIATED FACTOR"/>
    <property type="match status" value="1"/>
</dbReference>
<accession>A0A653DBE9</accession>
<dbReference type="InterPro" id="IPR026065">
    <property type="entry name" value="FAM60A"/>
</dbReference>
<dbReference type="GO" id="GO:0030336">
    <property type="term" value="P:negative regulation of cell migration"/>
    <property type="evidence" value="ECO:0007669"/>
    <property type="project" value="TreeGrafter"/>
</dbReference>
<evidence type="ECO:0000313" key="1">
    <source>
        <dbReference type="EMBL" id="VEN57328.1"/>
    </source>
</evidence>
<proteinExistence type="predicted"/>
<evidence type="ECO:0000313" key="2">
    <source>
        <dbReference type="Proteomes" id="UP000410492"/>
    </source>
</evidence>
<dbReference type="AlphaFoldDB" id="A0A653DBE9"/>
<dbReference type="OrthoDB" id="10023333at2759"/>